<organism evidence="1 2">
    <name type="scientific">Kribbella turkmenica</name>
    <dbReference type="NCBI Taxonomy" id="2530375"/>
    <lineage>
        <taxon>Bacteria</taxon>
        <taxon>Bacillati</taxon>
        <taxon>Actinomycetota</taxon>
        <taxon>Actinomycetes</taxon>
        <taxon>Propionibacteriales</taxon>
        <taxon>Kribbellaceae</taxon>
        <taxon>Kribbella</taxon>
    </lineage>
</organism>
<keyword evidence="2" id="KW-1185">Reference proteome</keyword>
<sequence length="117" mass="13238">MSDLWEKAADDRQSRCAIAHYLADVQDETVAELAWDLRALEYAEDENWLPSLHVNLADDYRRLGDTAKAEEHLEAARTRLRLLADDAYGELMRSAVEHVAQALAERSTRRLETSPGG</sequence>
<accession>A0A4R4XH69</accession>
<dbReference type="Proteomes" id="UP000295172">
    <property type="component" value="Unassembled WGS sequence"/>
</dbReference>
<evidence type="ECO:0000313" key="2">
    <source>
        <dbReference type="Proteomes" id="UP000295172"/>
    </source>
</evidence>
<dbReference type="EMBL" id="SMKR01000005">
    <property type="protein sequence ID" value="TDD30155.1"/>
    <property type="molecule type" value="Genomic_DNA"/>
</dbReference>
<protein>
    <recommendedName>
        <fullName evidence="3">Tetratricopeptide repeat protein</fullName>
    </recommendedName>
</protein>
<evidence type="ECO:0008006" key="3">
    <source>
        <dbReference type="Google" id="ProtNLM"/>
    </source>
</evidence>
<gene>
    <name evidence="1" type="ORF">E1218_02295</name>
</gene>
<dbReference type="OrthoDB" id="8450665at2"/>
<name>A0A4R4XH69_9ACTN</name>
<reference evidence="1 2" key="1">
    <citation type="submission" date="2019-02" db="EMBL/GenBank/DDBJ databases">
        <title>Draft genome sequences of novel Actinobacteria.</title>
        <authorList>
            <person name="Sahin N."/>
            <person name="Ay H."/>
            <person name="Saygin H."/>
        </authorList>
    </citation>
    <scope>NUCLEOTIDE SEQUENCE [LARGE SCALE GENOMIC DNA]</scope>
    <source>
        <strain evidence="1 2">16K104</strain>
    </source>
</reference>
<dbReference type="AlphaFoldDB" id="A0A4R4XH69"/>
<comment type="caution">
    <text evidence="1">The sequence shown here is derived from an EMBL/GenBank/DDBJ whole genome shotgun (WGS) entry which is preliminary data.</text>
</comment>
<evidence type="ECO:0000313" key="1">
    <source>
        <dbReference type="EMBL" id="TDD30155.1"/>
    </source>
</evidence>
<proteinExistence type="predicted"/>